<gene>
    <name evidence="1" type="ORF">EYF80_029588</name>
</gene>
<dbReference type="Proteomes" id="UP000314294">
    <property type="component" value="Unassembled WGS sequence"/>
</dbReference>
<comment type="caution">
    <text evidence="1">The sequence shown here is derived from an EMBL/GenBank/DDBJ whole genome shotgun (WGS) entry which is preliminary data.</text>
</comment>
<reference evidence="1 2" key="1">
    <citation type="submission" date="2019-03" db="EMBL/GenBank/DDBJ databases">
        <title>First draft genome of Liparis tanakae, snailfish: a comprehensive survey of snailfish specific genes.</title>
        <authorList>
            <person name="Kim W."/>
            <person name="Song I."/>
            <person name="Jeong J.-H."/>
            <person name="Kim D."/>
            <person name="Kim S."/>
            <person name="Ryu S."/>
            <person name="Song J.Y."/>
            <person name="Lee S.K."/>
        </authorList>
    </citation>
    <scope>NUCLEOTIDE SEQUENCE [LARGE SCALE GENOMIC DNA]</scope>
    <source>
        <tissue evidence="1">Muscle</tissue>
    </source>
</reference>
<dbReference type="AlphaFoldDB" id="A0A4Z2H4E1"/>
<evidence type="ECO:0000313" key="1">
    <source>
        <dbReference type="EMBL" id="TNN60155.1"/>
    </source>
</evidence>
<keyword evidence="2" id="KW-1185">Reference proteome</keyword>
<name>A0A4Z2H4E1_9TELE</name>
<protein>
    <submittedName>
        <fullName evidence="1">Uncharacterized protein</fullName>
    </submittedName>
</protein>
<proteinExistence type="predicted"/>
<organism evidence="1 2">
    <name type="scientific">Liparis tanakae</name>
    <name type="common">Tanaka's snailfish</name>
    <dbReference type="NCBI Taxonomy" id="230148"/>
    <lineage>
        <taxon>Eukaryota</taxon>
        <taxon>Metazoa</taxon>
        <taxon>Chordata</taxon>
        <taxon>Craniata</taxon>
        <taxon>Vertebrata</taxon>
        <taxon>Euteleostomi</taxon>
        <taxon>Actinopterygii</taxon>
        <taxon>Neopterygii</taxon>
        <taxon>Teleostei</taxon>
        <taxon>Neoteleostei</taxon>
        <taxon>Acanthomorphata</taxon>
        <taxon>Eupercaria</taxon>
        <taxon>Perciformes</taxon>
        <taxon>Cottioidei</taxon>
        <taxon>Cottales</taxon>
        <taxon>Liparidae</taxon>
        <taxon>Liparis</taxon>
    </lineage>
</organism>
<accession>A0A4Z2H4E1</accession>
<evidence type="ECO:0000313" key="2">
    <source>
        <dbReference type="Proteomes" id="UP000314294"/>
    </source>
</evidence>
<sequence>METSFNDEKKSAHEHHRVKDRLQLADPLPQLFIFGAKGLQLIAKLSVLLPDEGKRLQLPLIPQTLGASELLQLLVGVPELTLKLQRRTLVFLILAAVELPQLLQDKKKRADLFLETLLVKEKARRSFLLDTQPLFSHRGLQLQPVLPHSSQLRLVPLQLGLNGK</sequence>
<dbReference type="EMBL" id="SRLO01000339">
    <property type="protein sequence ID" value="TNN60155.1"/>
    <property type="molecule type" value="Genomic_DNA"/>
</dbReference>